<dbReference type="InterPro" id="IPR050474">
    <property type="entry name" value="Hel308_SKI2-like"/>
</dbReference>
<dbReference type="PANTHER" id="PTHR47961:SF4">
    <property type="entry name" value="ACTIVATING SIGNAL COINTEGRATOR 1 COMPLEX SUBUNIT 3"/>
    <property type="match status" value="1"/>
</dbReference>
<protein>
    <submittedName>
        <fullName evidence="6 7">U520</fullName>
    </submittedName>
</protein>
<evidence type="ECO:0000313" key="7">
    <source>
        <dbReference type="EnsemblMetazoa" id="CPIJ008891-PA"/>
    </source>
</evidence>
<keyword evidence="3" id="KW-0347">Helicase</keyword>
<keyword evidence="2" id="KW-0378">Hydrolase</keyword>
<evidence type="ECO:0000256" key="5">
    <source>
        <dbReference type="SAM" id="MobiDB-lite"/>
    </source>
</evidence>
<dbReference type="PANTHER" id="PTHR47961">
    <property type="entry name" value="DNA POLYMERASE THETA, PUTATIVE (AFU_ORTHOLOGUE AFUA_1G05260)-RELATED"/>
    <property type="match status" value="1"/>
</dbReference>
<dbReference type="GO" id="GO:0005524">
    <property type="term" value="F:ATP binding"/>
    <property type="evidence" value="ECO:0007669"/>
    <property type="project" value="UniProtKB-KW"/>
</dbReference>
<dbReference type="VEuPathDB" id="VectorBase:CQUJHB004289"/>
<feature type="compositionally biased region" description="Low complexity" evidence="5">
    <location>
        <begin position="251"/>
        <end position="261"/>
    </location>
</feature>
<dbReference type="GO" id="GO:0005634">
    <property type="term" value="C:nucleus"/>
    <property type="evidence" value="ECO:0007669"/>
    <property type="project" value="TreeGrafter"/>
</dbReference>
<dbReference type="OrthoDB" id="5575at2759"/>
<feature type="region of interest" description="Disordered" evidence="5">
    <location>
        <begin position="215"/>
        <end position="366"/>
    </location>
</feature>
<keyword evidence="4" id="KW-0067">ATP-binding</keyword>
<proteinExistence type="predicted"/>
<dbReference type="InParanoid" id="B0WP69"/>
<evidence type="ECO:0000256" key="2">
    <source>
        <dbReference type="ARBA" id="ARBA00022801"/>
    </source>
</evidence>
<name>B0WP69_CULQU</name>
<reference evidence="6" key="1">
    <citation type="submission" date="2007-03" db="EMBL/GenBank/DDBJ databases">
        <title>Annotation of Culex pipiens quinquefasciatus.</title>
        <authorList>
            <consortium name="The Broad Institute Genome Sequencing Platform"/>
            <person name="Atkinson P.W."/>
            <person name="Hemingway J."/>
            <person name="Christensen B.M."/>
            <person name="Higgs S."/>
            <person name="Kodira C."/>
            <person name="Hannick L."/>
            <person name="Megy K."/>
            <person name="O'Leary S."/>
            <person name="Pearson M."/>
            <person name="Haas B.J."/>
            <person name="Mauceli E."/>
            <person name="Wortman J.R."/>
            <person name="Lee N.H."/>
            <person name="Guigo R."/>
            <person name="Stanke M."/>
            <person name="Alvarado L."/>
            <person name="Amedeo P."/>
            <person name="Antoine C.H."/>
            <person name="Arensburger P."/>
            <person name="Bidwell S.L."/>
            <person name="Crawford M."/>
            <person name="Camaro F."/>
            <person name="Devon K."/>
            <person name="Engels R."/>
            <person name="Hammond M."/>
            <person name="Howarth C."/>
            <person name="Koehrsen M."/>
            <person name="Lawson D."/>
            <person name="Montgomery P."/>
            <person name="Nene V."/>
            <person name="Nusbaum C."/>
            <person name="Puiu D."/>
            <person name="Romero-Severson J."/>
            <person name="Severson D.W."/>
            <person name="Shumway M."/>
            <person name="Sisk P."/>
            <person name="Stolte C."/>
            <person name="Zeng Q."/>
            <person name="Eisenstadt E."/>
            <person name="Fraser-Liggett C."/>
            <person name="Strausberg R."/>
            <person name="Galagan J."/>
            <person name="Birren B."/>
            <person name="Collins F.H."/>
        </authorList>
    </citation>
    <scope>NUCLEOTIDE SEQUENCE [LARGE SCALE GENOMIC DNA]</scope>
    <source>
        <strain evidence="6">JHB</strain>
    </source>
</reference>
<dbReference type="STRING" id="7176.B0WP69"/>
<feature type="region of interest" description="Disordered" evidence="5">
    <location>
        <begin position="157"/>
        <end position="194"/>
    </location>
</feature>
<dbReference type="GO" id="GO:0004386">
    <property type="term" value="F:helicase activity"/>
    <property type="evidence" value="ECO:0007669"/>
    <property type="project" value="UniProtKB-KW"/>
</dbReference>
<dbReference type="Gene3D" id="3.40.50.300">
    <property type="entry name" value="P-loop containing nucleotide triphosphate hydrolases"/>
    <property type="match status" value="1"/>
</dbReference>
<dbReference type="Proteomes" id="UP000002320">
    <property type="component" value="Unassembled WGS sequence"/>
</dbReference>
<evidence type="ECO:0000256" key="1">
    <source>
        <dbReference type="ARBA" id="ARBA00022741"/>
    </source>
</evidence>
<feature type="compositionally biased region" description="Polar residues" evidence="5">
    <location>
        <begin position="175"/>
        <end position="194"/>
    </location>
</feature>
<dbReference type="KEGG" id="cqu:CpipJ_CPIJ008891"/>
<dbReference type="VEuPathDB" id="VectorBase:CPIJ008891"/>
<dbReference type="EMBL" id="DS232020">
    <property type="protein sequence ID" value="EDS32114.1"/>
    <property type="molecule type" value="Genomic_DNA"/>
</dbReference>
<evidence type="ECO:0000256" key="3">
    <source>
        <dbReference type="ARBA" id="ARBA00022806"/>
    </source>
</evidence>
<evidence type="ECO:0000313" key="8">
    <source>
        <dbReference type="Proteomes" id="UP000002320"/>
    </source>
</evidence>
<evidence type="ECO:0000256" key="4">
    <source>
        <dbReference type="ARBA" id="ARBA00022840"/>
    </source>
</evidence>
<reference evidence="7" key="2">
    <citation type="submission" date="2020-05" db="UniProtKB">
        <authorList>
            <consortium name="EnsemblMetazoa"/>
        </authorList>
    </citation>
    <scope>IDENTIFICATION</scope>
    <source>
        <strain evidence="7">JHB</strain>
    </source>
</reference>
<feature type="compositionally biased region" description="Basic and acidic residues" evidence="5">
    <location>
        <begin position="226"/>
        <end position="245"/>
    </location>
</feature>
<gene>
    <name evidence="7" type="primary">6041209</name>
    <name evidence="6" type="ORF">CpipJ_CPIJ008891</name>
</gene>
<feature type="compositionally biased region" description="Polar residues" evidence="5">
    <location>
        <begin position="157"/>
        <end position="168"/>
    </location>
</feature>
<sequence length="820" mass="92301">MQDEFRTIIDSYAQRVKDTFYDLQLKMHMRQNSTITSNVVFTNCKVVTEKFYPLKFKRLPNPLNPYSVAHLEQFQDCPLPSLFPFNKCSASNQAFLTFTADLASAADKFQPSSSRLLLLYWPPPPGAYLQQLQFLLLLALFVVHEFVASSARVSVKMSTSEPGTNSGGQPHKPETTPSLNSTGSGTQIPSHQRNLHTHPQTIPVWPRQSWTIFPGPWPPQSLRGRGQHDKFRRRSEISQKWDDHSSPSPPNSVVVGTSTPPNRIRLDRDGTDQTTHSGPRFFSRRRNLLPRDRRPTTLKNVQLSSSGGGFDDDVCDGDGAQREMRRHNPPRERIDDDGEHERPSAAHPISNGVENNQKFESDSTTPSSWWIFSWNRKPPCSRTRKETNSTQATNIHIPVMPASRQTLMQPVERPKICTLTPRWRNMEHRGPCTQPPKKLAASSNANSFLMACCTCTSGLLYETVDDGDANIIIAADMDKYPVFTRFPKRVKKTGPLTAVQFAMLEMLNNIQPITRSTLPVELTITPDFQCDGKVLAECQGTHYRDHGRQVVYFVAMLLRSRSGSSVGVDVGRPGRFNITHNASRIAAMSKTIAFVTRDLFWGLKISVYLVVIIDTQFYNGKSLSYDNYPVTDVMQSVGRANGPLEDDDAKCVLMCQCSKKASSKSLKSLPVESHLDSRRLLPKALKTKQDAIDYLTWTFLALPNNTYRTTAELGESTLSDHKQSKCISVEDEMDTLPLNPGIIAAYYYINYTTVELFSSSLNVKTKIHNCWRSSRRKHFDEFGRAIANQADLTEPLPSIYNDPDMNTNLLLQGISTVSSN</sequence>
<keyword evidence="8" id="KW-1185">Reference proteome</keyword>
<keyword evidence="1" id="KW-0547">Nucleotide-binding</keyword>
<feature type="compositionally biased region" description="Polar residues" evidence="5">
    <location>
        <begin position="352"/>
        <end position="366"/>
    </location>
</feature>
<evidence type="ECO:0000313" key="6">
    <source>
        <dbReference type="EMBL" id="EDS32114.1"/>
    </source>
</evidence>
<dbReference type="eggNOG" id="KOG0951">
    <property type="taxonomic scope" value="Eukaryota"/>
</dbReference>
<dbReference type="GO" id="GO:0016787">
    <property type="term" value="F:hydrolase activity"/>
    <property type="evidence" value="ECO:0007669"/>
    <property type="project" value="UniProtKB-KW"/>
</dbReference>
<dbReference type="EnsemblMetazoa" id="CPIJ008891-RA">
    <property type="protein sequence ID" value="CPIJ008891-PA"/>
    <property type="gene ID" value="CPIJ008891"/>
</dbReference>
<dbReference type="HOGENOM" id="CLU_344922_0_0_1"/>
<accession>B0WP69</accession>
<dbReference type="AlphaFoldDB" id="B0WP69"/>
<organism>
    <name type="scientific">Culex quinquefasciatus</name>
    <name type="common">Southern house mosquito</name>
    <name type="synonym">Culex pungens</name>
    <dbReference type="NCBI Taxonomy" id="7176"/>
    <lineage>
        <taxon>Eukaryota</taxon>
        <taxon>Metazoa</taxon>
        <taxon>Ecdysozoa</taxon>
        <taxon>Arthropoda</taxon>
        <taxon>Hexapoda</taxon>
        <taxon>Insecta</taxon>
        <taxon>Pterygota</taxon>
        <taxon>Neoptera</taxon>
        <taxon>Endopterygota</taxon>
        <taxon>Diptera</taxon>
        <taxon>Nematocera</taxon>
        <taxon>Culicoidea</taxon>
        <taxon>Culicidae</taxon>
        <taxon>Culicinae</taxon>
        <taxon>Culicini</taxon>
        <taxon>Culex</taxon>
        <taxon>Culex</taxon>
    </lineage>
</organism>
<feature type="compositionally biased region" description="Basic and acidic residues" evidence="5">
    <location>
        <begin position="329"/>
        <end position="344"/>
    </location>
</feature>
<dbReference type="InterPro" id="IPR027417">
    <property type="entry name" value="P-loop_NTPase"/>
</dbReference>